<dbReference type="GO" id="GO:0000993">
    <property type="term" value="F:RNA polymerase II complex binding"/>
    <property type="evidence" value="ECO:0007669"/>
    <property type="project" value="TreeGrafter"/>
</dbReference>
<evidence type="ECO:0000313" key="2">
    <source>
        <dbReference type="EMBL" id="KAF8398643.1"/>
    </source>
</evidence>
<dbReference type="GO" id="GO:0006355">
    <property type="term" value="P:regulation of DNA-templated transcription"/>
    <property type="evidence" value="ECO:0007669"/>
    <property type="project" value="InterPro"/>
</dbReference>
<evidence type="ECO:0000256" key="1">
    <source>
        <dbReference type="SAM" id="Phobius"/>
    </source>
</evidence>
<feature type="transmembrane region" description="Helical" evidence="1">
    <location>
        <begin position="130"/>
        <end position="163"/>
    </location>
</feature>
<dbReference type="PANTHER" id="PTHR12882">
    <property type="entry name" value="SUPPRESSOR OF TY 4"/>
    <property type="match status" value="1"/>
</dbReference>
<sequence length="165" mass="19154">MGSVAQIPTSFGHELRACLRCRLVKTYDQLTSFHLYTFYVPFVSWCIYSLENQAAKIAPFSAWTKTMSVWWIALLLILLGKFDSLFYIHFHFRCLRLGLNRWGIISVMDPTRSWAARWLRIGESKQLYYLIEFIFTLHSLALAGFCTLLNSLMIVLLITIIIFGA</sequence>
<dbReference type="Gene3D" id="3.30.40.210">
    <property type="match status" value="1"/>
</dbReference>
<dbReference type="InterPro" id="IPR038510">
    <property type="entry name" value="Spt4_sf"/>
</dbReference>
<dbReference type="AlphaFoldDB" id="A0A835DC09"/>
<evidence type="ECO:0000313" key="3">
    <source>
        <dbReference type="Proteomes" id="UP000655225"/>
    </source>
</evidence>
<dbReference type="EMBL" id="JABCRI010000010">
    <property type="protein sequence ID" value="KAF8398643.1"/>
    <property type="molecule type" value="Genomic_DNA"/>
</dbReference>
<dbReference type="GO" id="GO:0140673">
    <property type="term" value="P:transcription elongation-coupled chromatin remodeling"/>
    <property type="evidence" value="ECO:0007669"/>
    <property type="project" value="InterPro"/>
</dbReference>
<dbReference type="OrthoDB" id="248751at2759"/>
<dbReference type="GO" id="GO:0008270">
    <property type="term" value="F:zinc ion binding"/>
    <property type="evidence" value="ECO:0007669"/>
    <property type="project" value="InterPro"/>
</dbReference>
<keyword evidence="1" id="KW-1133">Transmembrane helix</keyword>
<dbReference type="GO" id="GO:0032044">
    <property type="term" value="C:DSIF complex"/>
    <property type="evidence" value="ECO:0007669"/>
    <property type="project" value="TreeGrafter"/>
</dbReference>
<feature type="transmembrane region" description="Helical" evidence="1">
    <location>
        <begin position="70"/>
        <end position="90"/>
    </location>
</feature>
<dbReference type="Proteomes" id="UP000655225">
    <property type="component" value="Unassembled WGS sequence"/>
</dbReference>
<reference evidence="2 3" key="1">
    <citation type="submission" date="2020-04" db="EMBL/GenBank/DDBJ databases">
        <title>Plant Genome Project.</title>
        <authorList>
            <person name="Zhang R.-G."/>
        </authorList>
    </citation>
    <scope>NUCLEOTIDE SEQUENCE [LARGE SCALE GENOMIC DNA]</scope>
    <source>
        <strain evidence="2">YNK0</strain>
        <tissue evidence="2">Leaf</tissue>
    </source>
</reference>
<comment type="caution">
    <text evidence="2">The sequence shown here is derived from an EMBL/GenBank/DDBJ whole genome shotgun (WGS) entry which is preliminary data.</text>
</comment>
<feature type="transmembrane region" description="Helical" evidence="1">
    <location>
        <begin position="30"/>
        <end position="50"/>
    </location>
</feature>
<dbReference type="PANTHER" id="PTHR12882:SF1">
    <property type="entry name" value="TRANSCRIPTION ELONGATION FACTOR SPT4"/>
    <property type="match status" value="1"/>
</dbReference>
<proteinExistence type="predicted"/>
<gene>
    <name evidence="2" type="ORF">HHK36_014498</name>
</gene>
<keyword evidence="1" id="KW-0472">Membrane</keyword>
<protein>
    <submittedName>
        <fullName evidence="2">Uncharacterized protein</fullName>
    </submittedName>
</protein>
<organism evidence="2 3">
    <name type="scientific">Tetracentron sinense</name>
    <name type="common">Spur-leaf</name>
    <dbReference type="NCBI Taxonomy" id="13715"/>
    <lineage>
        <taxon>Eukaryota</taxon>
        <taxon>Viridiplantae</taxon>
        <taxon>Streptophyta</taxon>
        <taxon>Embryophyta</taxon>
        <taxon>Tracheophyta</taxon>
        <taxon>Spermatophyta</taxon>
        <taxon>Magnoliopsida</taxon>
        <taxon>Trochodendrales</taxon>
        <taxon>Trochodendraceae</taxon>
        <taxon>Tetracentron</taxon>
    </lineage>
</organism>
<accession>A0A835DC09</accession>
<keyword evidence="1" id="KW-0812">Transmembrane</keyword>
<name>A0A835DC09_TETSI</name>
<dbReference type="InterPro" id="IPR009287">
    <property type="entry name" value="Spt4"/>
</dbReference>
<keyword evidence="3" id="KW-1185">Reference proteome</keyword>